<feature type="transmembrane region" description="Helical" evidence="1">
    <location>
        <begin position="12"/>
        <end position="32"/>
    </location>
</feature>
<name>A0A1M5KFN6_9FLAO</name>
<dbReference type="AlphaFoldDB" id="A0A1M5KFN6"/>
<evidence type="ECO:0000313" key="3">
    <source>
        <dbReference type="Proteomes" id="UP000184071"/>
    </source>
</evidence>
<feature type="transmembrane region" description="Helical" evidence="1">
    <location>
        <begin position="70"/>
        <end position="93"/>
    </location>
</feature>
<sequence length="130" mass="15846">MFLKNYKLILHLFILAFASYIIHKGVFLIFKINDQNFYYSLEILYLIFLFFSTLLLVLTVRFKKDKFDSIGMFFMLGTFIQMFVYYFVLRPILSDKIHNIRVEKFSFFITFILFLLFQTLLTVRLLNEKR</sequence>
<protein>
    <submittedName>
        <fullName evidence="2">Uncharacterized protein</fullName>
    </submittedName>
</protein>
<feature type="transmembrane region" description="Helical" evidence="1">
    <location>
        <begin position="105"/>
        <end position="126"/>
    </location>
</feature>
<reference evidence="3" key="1">
    <citation type="submission" date="2016-11" db="EMBL/GenBank/DDBJ databases">
        <authorList>
            <person name="Varghese N."/>
            <person name="Submissions S."/>
        </authorList>
    </citation>
    <scope>NUCLEOTIDE SEQUENCE [LARGE SCALE GENOMIC DNA]</scope>
    <source>
        <strain evidence="3">DSM 17963</strain>
    </source>
</reference>
<feature type="transmembrane region" description="Helical" evidence="1">
    <location>
        <begin position="38"/>
        <end position="58"/>
    </location>
</feature>
<keyword evidence="1" id="KW-0472">Membrane</keyword>
<dbReference type="STRING" id="370979.SAMN05443663_10361"/>
<dbReference type="EMBL" id="FQWC01000003">
    <property type="protein sequence ID" value="SHG51309.1"/>
    <property type="molecule type" value="Genomic_DNA"/>
</dbReference>
<proteinExistence type="predicted"/>
<keyword evidence="1" id="KW-1133">Transmembrane helix</keyword>
<gene>
    <name evidence="2" type="ORF">SAMN05443663_10361</name>
</gene>
<evidence type="ECO:0000313" key="2">
    <source>
        <dbReference type="EMBL" id="SHG51309.1"/>
    </source>
</evidence>
<keyword evidence="1" id="KW-0812">Transmembrane</keyword>
<dbReference type="OrthoDB" id="1375605at2"/>
<keyword evidence="3" id="KW-1185">Reference proteome</keyword>
<organism evidence="2 3">
    <name type="scientific">Flavobacterium defluvii</name>
    <dbReference type="NCBI Taxonomy" id="370979"/>
    <lineage>
        <taxon>Bacteria</taxon>
        <taxon>Pseudomonadati</taxon>
        <taxon>Bacteroidota</taxon>
        <taxon>Flavobacteriia</taxon>
        <taxon>Flavobacteriales</taxon>
        <taxon>Flavobacteriaceae</taxon>
        <taxon>Flavobacterium</taxon>
    </lineage>
</organism>
<accession>A0A1M5KFN6</accession>
<evidence type="ECO:0000256" key="1">
    <source>
        <dbReference type="SAM" id="Phobius"/>
    </source>
</evidence>
<dbReference type="Proteomes" id="UP000184071">
    <property type="component" value="Unassembled WGS sequence"/>
</dbReference>